<evidence type="ECO:0008006" key="3">
    <source>
        <dbReference type="Google" id="ProtNLM"/>
    </source>
</evidence>
<dbReference type="STRING" id="556267.HWAG_01382"/>
<dbReference type="GeneID" id="97290502"/>
<protein>
    <recommendedName>
        <fullName evidence="3">ABC-type transport auxiliary lipoprotein component domain-containing protein</fullName>
    </recommendedName>
</protein>
<proteinExistence type="predicted"/>
<dbReference type="EMBL" id="MBPK01000046">
    <property type="protein sequence ID" value="PKT79744.1"/>
    <property type="molecule type" value="Genomic_DNA"/>
</dbReference>
<dbReference type="AlphaFoldDB" id="A0A2N3PH89"/>
<gene>
    <name evidence="1" type="ORF">BCM31_05325</name>
</gene>
<organism evidence="1 2">
    <name type="scientific">Helicobacter winghamensis</name>
    <dbReference type="NCBI Taxonomy" id="157268"/>
    <lineage>
        <taxon>Bacteria</taxon>
        <taxon>Pseudomonadati</taxon>
        <taxon>Campylobacterota</taxon>
        <taxon>Epsilonproteobacteria</taxon>
        <taxon>Campylobacterales</taxon>
        <taxon>Helicobacteraceae</taxon>
        <taxon>Helicobacter</taxon>
    </lineage>
</organism>
<dbReference type="Proteomes" id="UP000233350">
    <property type="component" value="Unassembled WGS sequence"/>
</dbReference>
<comment type="caution">
    <text evidence="1">The sequence shown here is derived from an EMBL/GenBank/DDBJ whole genome shotgun (WGS) entry which is preliminary data.</text>
</comment>
<keyword evidence="2" id="KW-1185">Reference proteome</keyword>
<sequence>MFRGLMQIAWIASFILVFSGCFGKMPQIQYYEIEALNGVKLESKKDSKPRTLVWEISVASKIASKKIAYKNNANSIAYFSKNAWIEPFSVMVNSLALKIAGNYGILNSQVSQDSKEHIKINVLDCYFDTQRESVFIRFFIESSKGSVFIEKVELVESGGFIQIIKGFERALNAGFAEIFTKF</sequence>
<evidence type="ECO:0000313" key="1">
    <source>
        <dbReference type="EMBL" id="PKT79744.1"/>
    </source>
</evidence>
<dbReference type="RefSeq" id="WP_006803078.1">
    <property type="nucleotide sequence ID" value="NZ_CABKOI010000019.1"/>
</dbReference>
<accession>A0A2N3PH89</accession>
<dbReference type="SUPFAM" id="SSF159594">
    <property type="entry name" value="XCC0632-like"/>
    <property type="match status" value="1"/>
</dbReference>
<dbReference type="PROSITE" id="PS51257">
    <property type="entry name" value="PROKAR_LIPOPROTEIN"/>
    <property type="match status" value="1"/>
</dbReference>
<reference evidence="1 2" key="1">
    <citation type="submission" date="2016-07" db="EMBL/GenBank/DDBJ databases">
        <title>Detection of Helicobacter winghamensis from caecal content of red fox (Vulpes vulpes).</title>
        <authorList>
            <person name="Zanoni R.G."/>
            <person name="Florio D."/>
            <person name="Caffara M."/>
            <person name="Renzi M."/>
            <person name="Parisi A."/>
            <person name="Pasquali F."/>
            <person name="Manfreda G."/>
        </authorList>
    </citation>
    <scope>NUCLEOTIDE SEQUENCE [LARGE SCALE GENOMIC DNA]</scope>
    <source>
        <strain evidence="1 2">295_13</strain>
    </source>
</reference>
<name>A0A2N3PH89_9HELI</name>
<evidence type="ECO:0000313" key="2">
    <source>
        <dbReference type="Proteomes" id="UP000233350"/>
    </source>
</evidence>